<keyword evidence="5" id="KW-1185">Reference proteome</keyword>
<comment type="caution">
    <text evidence="4">The sequence shown here is derived from an EMBL/GenBank/DDBJ whole genome shotgun (WGS) entry which is preliminary data.</text>
</comment>
<accession>A0ABV3XDE3</accession>
<name>A0ABV3XDE3_9ACTN</name>
<evidence type="ECO:0000259" key="3">
    <source>
        <dbReference type="Pfam" id="PF13649"/>
    </source>
</evidence>
<dbReference type="EC" id="2.1.1.-" evidence="4"/>
<dbReference type="Gene3D" id="3.40.50.150">
    <property type="entry name" value="Vaccinia Virus protein VP39"/>
    <property type="match status" value="1"/>
</dbReference>
<keyword evidence="1 4" id="KW-0489">Methyltransferase</keyword>
<evidence type="ECO:0000256" key="2">
    <source>
        <dbReference type="ARBA" id="ARBA00022679"/>
    </source>
</evidence>
<proteinExistence type="predicted"/>
<dbReference type="CDD" id="cd02440">
    <property type="entry name" value="AdoMet_MTases"/>
    <property type="match status" value="1"/>
</dbReference>
<organism evidence="4 5">
    <name type="scientific">Geodermatophilus maliterrae</name>
    <dbReference type="NCBI Taxonomy" id="3162531"/>
    <lineage>
        <taxon>Bacteria</taxon>
        <taxon>Bacillati</taxon>
        <taxon>Actinomycetota</taxon>
        <taxon>Actinomycetes</taxon>
        <taxon>Geodermatophilales</taxon>
        <taxon>Geodermatophilaceae</taxon>
        <taxon>Geodermatophilus</taxon>
    </lineage>
</organism>
<feature type="domain" description="Methyltransferase" evidence="3">
    <location>
        <begin position="50"/>
        <end position="145"/>
    </location>
</feature>
<dbReference type="SUPFAM" id="SSF53335">
    <property type="entry name" value="S-adenosyl-L-methionine-dependent methyltransferases"/>
    <property type="match status" value="1"/>
</dbReference>
<dbReference type="EMBL" id="JBFNXQ010000023">
    <property type="protein sequence ID" value="MEX5718586.1"/>
    <property type="molecule type" value="Genomic_DNA"/>
</dbReference>
<dbReference type="Proteomes" id="UP001560045">
    <property type="component" value="Unassembled WGS sequence"/>
</dbReference>
<dbReference type="InterPro" id="IPR041698">
    <property type="entry name" value="Methyltransf_25"/>
</dbReference>
<dbReference type="PANTHER" id="PTHR43861">
    <property type="entry name" value="TRANS-ACONITATE 2-METHYLTRANSFERASE-RELATED"/>
    <property type="match status" value="1"/>
</dbReference>
<protein>
    <submittedName>
        <fullName evidence="4">Class I SAM-dependent methyltransferase</fullName>
        <ecNumber evidence="4">2.1.1.-</ecNumber>
    </submittedName>
</protein>
<evidence type="ECO:0000313" key="5">
    <source>
        <dbReference type="Proteomes" id="UP001560045"/>
    </source>
</evidence>
<dbReference type="PANTHER" id="PTHR43861:SF1">
    <property type="entry name" value="TRANS-ACONITATE 2-METHYLTRANSFERASE"/>
    <property type="match status" value="1"/>
</dbReference>
<evidence type="ECO:0000313" key="4">
    <source>
        <dbReference type="EMBL" id="MEX5718586.1"/>
    </source>
</evidence>
<dbReference type="GO" id="GO:0032259">
    <property type="term" value="P:methylation"/>
    <property type="evidence" value="ECO:0007669"/>
    <property type="project" value="UniProtKB-KW"/>
</dbReference>
<dbReference type="Pfam" id="PF13649">
    <property type="entry name" value="Methyltransf_25"/>
    <property type="match status" value="1"/>
</dbReference>
<sequence length="279" mass="30419">MTEVDMDQRALVAGVFDRAAETYDRVGVEMFGPIAERLVDELRLRPGERVLDVGCGRGAVLFRAAERVGPTGGVDGVDLAPRMVEAVREEARAAGLEVEVWVGDAQDPAPGSGPYDVVASSLVLFFLPDPAAALRSWRELLVDGGRLGVTTFGGYSDSWKAVDGLLASYLPPGVRDPRSTGGAGPFGSDEGVEELVRGAGFTDVRTAHLTVPVRFADQDHWHTWSWSVGQRAMWEAVPEAEREDVRAEIYRRLQRCRDAEGRIGFDQDVRVTLARRGEP</sequence>
<evidence type="ECO:0000256" key="1">
    <source>
        <dbReference type="ARBA" id="ARBA00022603"/>
    </source>
</evidence>
<gene>
    <name evidence="4" type="ORF">ABQ292_09445</name>
</gene>
<keyword evidence="2 4" id="KW-0808">Transferase</keyword>
<dbReference type="InterPro" id="IPR029063">
    <property type="entry name" value="SAM-dependent_MTases_sf"/>
</dbReference>
<reference evidence="4 5" key="1">
    <citation type="submission" date="2024-06" db="EMBL/GenBank/DDBJ databases">
        <title>Draft genome sequence of Geodermatophilus badlandi, a novel member of the Geodermatophilaceae isolated from badland sedimentary rocks in the Red desert, Wyoming, USA.</title>
        <authorList>
            <person name="Ben Tekaya S."/>
            <person name="Nouioui I."/>
            <person name="Flores G.M."/>
            <person name="Shaal M.N."/>
            <person name="Bredoire F."/>
            <person name="Basile F."/>
            <person name="Van Diepen L."/>
            <person name="Ward N.L."/>
        </authorList>
    </citation>
    <scope>NUCLEOTIDE SEQUENCE [LARGE SCALE GENOMIC DNA]</scope>
    <source>
        <strain evidence="4 5">WL48A</strain>
    </source>
</reference>
<dbReference type="RefSeq" id="WP_369205590.1">
    <property type="nucleotide sequence ID" value="NZ_JBFNXQ010000023.1"/>
</dbReference>
<dbReference type="GO" id="GO:0008168">
    <property type="term" value="F:methyltransferase activity"/>
    <property type="evidence" value="ECO:0007669"/>
    <property type="project" value="UniProtKB-KW"/>
</dbReference>